<dbReference type="OMA" id="DKGQNFC"/>
<dbReference type="Proteomes" id="UP000070444">
    <property type="component" value="Unassembled WGS sequence"/>
</dbReference>
<protein>
    <recommendedName>
        <fullName evidence="4">Protein MAK16</fullName>
    </recommendedName>
</protein>
<organism evidence="7 8">
    <name type="scientific">Conidiobolus coronatus (strain ATCC 28846 / CBS 209.66 / NRRL 28638)</name>
    <name type="common">Delacroixia coronata</name>
    <dbReference type="NCBI Taxonomy" id="796925"/>
    <lineage>
        <taxon>Eukaryota</taxon>
        <taxon>Fungi</taxon>
        <taxon>Fungi incertae sedis</taxon>
        <taxon>Zoopagomycota</taxon>
        <taxon>Entomophthoromycotina</taxon>
        <taxon>Entomophthoromycetes</taxon>
        <taxon>Entomophthorales</taxon>
        <taxon>Ancylistaceae</taxon>
        <taxon>Conidiobolus</taxon>
    </lineage>
</organism>
<evidence type="ECO:0000313" key="8">
    <source>
        <dbReference type="Proteomes" id="UP000070444"/>
    </source>
</evidence>
<keyword evidence="8" id="KW-1185">Reference proteome</keyword>
<dbReference type="PANTHER" id="PTHR23405">
    <property type="entry name" value="MAINTENANCE OF KILLER 16 MAK16 PROTEIN-RELATED"/>
    <property type="match status" value="1"/>
</dbReference>
<evidence type="ECO:0000256" key="1">
    <source>
        <dbReference type="ARBA" id="ARBA00004123"/>
    </source>
</evidence>
<dbReference type="GO" id="GO:0005730">
    <property type="term" value="C:nucleolus"/>
    <property type="evidence" value="ECO:0007669"/>
    <property type="project" value="UniProtKB-UniRule"/>
</dbReference>
<dbReference type="Gene3D" id="3.30.390.110">
    <property type="match status" value="1"/>
</dbReference>
<evidence type="ECO:0000313" key="7">
    <source>
        <dbReference type="EMBL" id="KXN73947.1"/>
    </source>
</evidence>
<reference evidence="7 8" key="1">
    <citation type="journal article" date="2015" name="Genome Biol. Evol.">
        <title>Phylogenomic analyses indicate that early fungi evolved digesting cell walls of algal ancestors of land plants.</title>
        <authorList>
            <person name="Chang Y."/>
            <person name="Wang S."/>
            <person name="Sekimoto S."/>
            <person name="Aerts A.L."/>
            <person name="Choi C."/>
            <person name="Clum A."/>
            <person name="LaButti K.M."/>
            <person name="Lindquist E.A."/>
            <person name="Yee Ngan C."/>
            <person name="Ohm R.A."/>
            <person name="Salamov A.A."/>
            <person name="Grigoriev I.V."/>
            <person name="Spatafora J.W."/>
            <person name="Berbee M.L."/>
        </authorList>
    </citation>
    <scope>NUCLEOTIDE SEQUENCE [LARGE SCALE GENOMIC DNA]</scope>
    <source>
        <strain evidence="7 8">NRRL 28638</strain>
    </source>
</reference>
<dbReference type="PANTHER" id="PTHR23405:SF4">
    <property type="entry name" value="PROTEIN MAK16 HOMOLOG"/>
    <property type="match status" value="1"/>
</dbReference>
<feature type="domain" description="Ribosomal eL28/Mak16" evidence="6">
    <location>
        <begin position="6"/>
        <end position="118"/>
    </location>
</feature>
<dbReference type="GO" id="GO:0030687">
    <property type="term" value="C:preribosome, large subunit precursor"/>
    <property type="evidence" value="ECO:0007669"/>
    <property type="project" value="EnsemblFungi"/>
</dbReference>
<dbReference type="STRING" id="796925.A0A137PG18"/>
<evidence type="ECO:0000259" key="6">
    <source>
        <dbReference type="Pfam" id="PF01778"/>
    </source>
</evidence>
<dbReference type="Pfam" id="PF01778">
    <property type="entry name" value="Ribosomal_L28e"/>
    <property type="match status" value="1"/>
</dbReference>
<feature type="compositionally biased region" description="Acidic residues" evidence="5">
    <location>
        <begin position="248"/>
        <end position="259"/>
    </location>
</feature>
<gene>
    <name evidence="7" type="ORF">CONCODRAFT_55016</name>
</gene>
<evidence type="ECO:0000256" key="4">
    <source>
        <dbReference type="PIRNR" id="PIRNR003352"/>
    </source>
</evidence>
<dbReference type="OrthoDB" id="10251342at2759"/>
<sequence>MNQDEIIWNVINDKFCSYKVKSVTQKFCRNEYNATGLCSRTSCPLANSRYATIREHEGIMYLYVKTPERAHTPANMWEKIKLNKGFAQALEQIDNELIYWPNAIINRCKQRLTKISQYLVTMRKLKLKNAPKMVGIKKKIERREATRERKAEIAAHLEKSIEKELLERLKNKAYGDAPLNVNEDVWNKILESEKLEAEDEESEEENEEELEREMEMGLEDDDREFVADLSDDDEDDLEDFMFEAGSQESDEESDDEPEEQPTSKANNKRKQAPTNSAKDKRKKRGQAKLEIEYEHETETRRH</sequence>
<dbReference type="EMBL" id="KQ964429">
    <property type="protein sequence ID" value="KXN73947.1"/>
    <property type="molecule type" value="Genomic_DNA"/>
</dbReference>
<dbReference type="InterPro" id="IPR029004">
    <property type="entry name" value="Ribosomal_eL28/Mak16"/>
</dbReference>
<keyword evidence="3 4" id="KW-0539">Nucleus</keyword>
<feature type="region of interest" description="Disordered" evidence="5">
    <location>
        <begin position="192"/>
        <end position="302"/>
    </location>
</feature>
<proteinExistence type="inferred from homology"/>
<dbReference type="GO" id="GO:0000463">
    <property type="term" value="P:maturation of LSU-rRNA from tricistronic rRNA transcript (SSU-rRNA, 5.8S rRNA, LSU-rRNA)"/>
    <property type="evidence" value="ECO:0007669"/>
    <property type="project" value="EnsemblFungi"/>
</dbReference>
<name>A0A137PG18_CONC2</name>
<evidence type="ECO:0000256" key="2">
    <source>
        <dbReference type="ARBA" id="ARBA00005514"/>
    </source>
</evidence>
<dbReference type="InterPro" id="IPR006958">
    <property type="entry name" value="Mak16"/>
</dbReference>
<accession>A0A137PG18</accession>
<comment type="subcellular location">
    <subcellularLocation>
        <location evidence="1">Nucleus</location>
    </subcellularLocation>
</comment>
<dbReference type="FunFam" id="3.30.390.110:FF:000001">
    <property type="entry name" value="Protein MAK16 homolog"/>
    <property type="match status" value="1"/>
</dbReference>
<comment type="similarity">
    <text evidence="2 4">Belongs to the MAK16 family.</text>
</comment>
<feature type="compositionally biased region" description="Acidic residues" evidence="5">
    <location>
        <begin position="196"/>
        <end position="241"/>
    </location>
</feature>
<evidence type="ECO:0000256" key="3">
    <source>
        <dbReference type="ARBA" id="ARBA00023242"/>
    </source>
</evidence>
<dbReference type="GO" id="GO:0000466">
    <property type="term" value="P:maturation of 5.8S rRNA from tricistronic rRNA transcript (SSU-rRNA, 5.8S rRNA, LSU-rRNA)"/>
    <property type="evidence" value="ECO:0007669"/>
    <property type="project" value="EnsemblFungi"/>
</dbReference>
<evidence type="ECO:0000256" key="5">
    <source>
        <dbReference type="SAM" id="MobiDB-lite"/>
    </source>
</evidence>
<feature type="compositionally biased region" description="Basic and acidic residues" evidence="5">
    <location>
        <begin position="287"/>
        <end position="302"/>
    </location>
</feature>
<dbReference type="Pfam" id="PF04874">
    <property type="entry name" value="Mak16"/>
    <property type="match status" value="1"/>
</dbReference>
<dbReference type="AlphaFoldDB" id="A0A137PG18"/>
<dbReference type="PIRSF" id="PIRSF003352">
    <property type="entry name" value="MAK16"/>
    <property type="match status" value="1"/>
</dbReference>